<dbReference type="InterPro" id="IPR003441">
    <property type="entry name" value="NAC-dom"/>
</dbReference>
<name>A0AAV6LXM4_9ROSI</name>
<evidence type="ECO:0000259" key="2">
    <source>
        <dbReference type="PROSITE" id="PS51005"/>
    </source>
</evidence>
<dbReference type="Proteomes" id="UP000685013">
    <property type="component" value="Chromosome 19"/>
</dbReference>
<keyword evidence="4" id="KW-1185">Reference proteome</keyword>
<evidence type="ECO:0000256" key="1">
    <source>
        <dbReference type="SAM" id="MobiDB-lite"/>
    </source>
</evidence>
<evidence type="ECO:0000313" key="4">
    <source>
        <dbReference type="Proteomes" id="UP000685013"/>
    </source>
</evidence>
<comment type="caution">
    <text evidence="3">The sequence shown here is derived from an EMBL/GenBank/DDBJ whole genome shotgun (WGS) entry which is preliminary data.</text>
</comment>
<protein>
    <recommendedName>
        <fullName evidence="2">NAC domain-containing protein</fullName>
    </recommendedName>
</protein>
<dbReference type="AlphaFoldDB" id="A0AAV6LXM4"/>
<dbReference type="GO" id="GO:0006355">
    <property type="term" value="P:regulation of DNA-templated transcription"/>
    <property type="evidence" value="ECO:0007669"/>
    <property type="project" value="InterPro"/>
</dbReference>
<dbReference type="EMBL" id="JAGKQH010000019">
    <property type="protein sequence ID" value="KAG6571618.1"/>
    <property type="molecule type" value="Genomic_DNA"/>
</dbReference>
<accession>A0AAV6LXM4</accession>
<feature type="domain" description="NAC" evidence="2">
    <location>
        <begin position="1"/>
        <end position="108"/>
    </location>
</feature>
<dbReference type="PROSITE" id="PS51005">
    <property type="entry name" value="NAC"/>
    <property type="match status" value="1"/>
</dbReference>
<evidence type="ECO:0000313" key="3">
    <source>
        <dbReference type="EMBL" id="KAG6571618.1"/>
    </source>
</evidence>
<proteinExistence type="predicted"/>
<organism evidence="3 4">
    <name type="scientific">Cucurbita argyrosperma subsp. sororia</name>
    <dbReference type="NCBI Taxonomy" id="37648"/>
    <lineage>
        <taxon>Eukaryota</taxon>
        <taxon>Viridiplantae</taxon>
        <taxon>Streptophyta</taxon>
        <taxon>Embryophyta</taxon>
        <taxon>Tracheophyta</taxon>
        <taxon>Spermatophyta</taxon>
        <taxon>Magnoliopsida</taxon>
        <taxon>eudicotyledons</taxon>
        <taxon>Gunneridae</taxon>
        <taxon>Pentapetalae</taxon>
        <taxon>rosids</taxon>
        <taxon>fabids</taxon>
        <taxon>Cucurbitales</taxon>
        <taxon>Cucurbitaceae</taxon>
        <taxon>Cucurbiteae</taxon>
        <taxon>Cucurbita</taxon>
    </lineage>
</organism>
<feature type="region of interest" description="Disordered" evidence="1">
    <location>
        <begin position="122"/>
        <end position="152"/>
    </location>
</feature>
<dbReference type="Pfam" id="PF02365">
    <property type="entry name" value="NAM"/>
    <property type="match status" value="1"/>
</dbReference>
<feature type="non-terminal residue" evidence="3">
    <location>
        <position position="1"/>
    </location>
</feature>
<gene>
    <name evidence="3" type="ORF">SDJN03_28346</name>
</gene>
<sequence length="152" mass="17885">MENLATFWSHRREHLYFFIKLKCLTNNSEHLWAHINSKIGLANGTWSGENLVKPIFATKTDKQIIGYRKCFRYKNVQLLEHHGEWIMHEDSKHQIEDSNYVLCQLSKNERLKRKLGKNLELQRHSKKRITGPGSTIEQDTMSDVTIDEDMSS</sequence>
<feature type="compositionally biased region" description="Polar residues" evidence="1">
    <location>
        <begin position="132"/>
        <end position="143"/>
    </location>
</feature>
<reference evidence="3 4" key="1">
    <citation type="journal article" date="2021" name="Hortic Res">
        <title>The domestication of Cucurbita argyrosperma as revealed by the genome of its wild relative.</title>
        <authorList>
            <person name="Barrera-Redondo J."/>
            <person name="Sanchez-de la Vega G."/>
            <person name="Aguirre-Liguori J.A."/>
            <person name="Castellanos-Morales G."/>
            <person name="Gutierrez-Guerrero Y.T."/>
            <person name="Aguirre-Dugua X."/>
            <person name="Aguirre-Planter E."/>
            <person name="Tenaillon M.I."/>
            <person name="Lira-Saade R."/>
            <person name="Eguiarte L.E."/>
        </authorList>
    </citation>
    <scope>NUCLEOTIDE SEQUENCE [LARGE SCALE GENOMIC DNA]</scope>
    <source>
        <strain evidence="3">JBR-2021</strain>
    </source>
</reference>
<dbReference type="GO" id="GO:0003677">
    <property type="term" value="F:DNA binding"/>
    <property type="evidence" value="ECO:0007669"/>
    <property type="project" value="InterPro"/>
</dbReference>